<evidence type="ECO:0000313" key="1">
    <source>
        <dbReference type="EMBL" id="CAB4126360.1"/>
    </source>
</evidence>
<reference evidence="1" key="1">
    <citation type="submission" date="2020-04" db="EMBL/GenBank/DDBJ databases">
        <authorList>
            <person name="Chiriac C."/>
            <person name="Salcher M."/>
            <person name="Ghai R."/>
            <person name="Kavagutti S V."/>
        </authorList>
    </citation>
    <scope>NUCLEOTIDE SEQUENCE</scope>
</reference>
<dbReference type="EMBL" id="LR796195">
    <property type="protein sequence ID" value="CAB4126360.1"/>
    <property type="molecule type" value="Genomic_DNA"/>
</dbReference>
<proteinExistence type="predicted"/>
<organism evidence="1">
    <name type="scientific">uncultured Caudovirales phage</name>
    <dbReference type="NCBI Taxonomy" id="2100421"/>
    <lineage>
        <taxon>Viruses</taxon>
        <taxon>Duplodnaviria</taxon>
        <taxon>Heunggongvirae</taxon>
        <taxon>Uroviricota</taxon>
        <taxon>Caudoviricetes</taxon>
        <taxon>Peduoviridae</taxon>
        <taxon>Maltschvirus</taxon>
        <taxon>Maltschvirus maltsch</taxon>
    </lineage>
</organism>
<name>A0A6J5L1S3_9CAUD</name>
<accession>A0A6J5L1S3</accession>
<gene>
    <name evidence="1" type="ORF">UFOVP88_23</name>
</gene>
<sequence>MAPNTVTDIINKVRRITGRISSTQMSDADIINYINTFYIYDFPEHLRLESLRINYQFVTTANVQVYNFPTNLYLTNMPPLYIGGYQSYFTQSRDNFYRINPGLNYLQQSASTGNGDSGSTTAYSFTLTQTPIIPGYQQNPNRVSAAITDSAGNTYGGTSSSYNWMVLISAQGAAGTDGISPWYSLVDDGQGNLVDPNDTNASPIVRGSINYITGAVVIGVGNPQIGFQATIPTGNPINAQYVPYVASRPQSALFYQDQILMYPIPDQAYTVSFEAYQYPVEFPTSGYATLQPQLNEWWQLLAYGAADKIFTDAADFENASKFRPLLDEQMRLMQRRTIVQQTSERTASIYTEQSAFSQYPFGNLFSGF</sequence>
<protein>
    <submittedName>
        <fullName evidence="1">Uncharacterized protein</fullName>
    </submittedName>
</protein>